<sequence>MTDDISRGIFVCQDCGRHYLPPADMQYPCGPASEIFCATCQPLNSPALAAQHGVNLADNMIKPRSRGPRRAGNAPAARGKTGRSKLG</sequence>
<evidence type="ECO:0008006" key="4">
    <source>
        <dbReference type="Google" id="ProtNLM"/>
    </source>
</evidence>
<evidence type="ECO:0000256" key="1">
    <source>
        <dbReference type="SAM" id="MobiDB-lite"/>
    </source>
</evidence>
<evidence type="ECO:0000313" key="3">
    <source>
        <dbReference type="Proteomes" id="UP001592531"/>
    </source>
</evidence>
<feature type="region of interest" description="Disordered" evidence="1">
    <location>
        <begin position="59"/>
        <end position="87"/>
    </location>
</feature>
<evidence type="ECO:0000313" key="2">
    <source>
        <dbReference type="EMBL" id="MFC1418566.1"/>
    </source>
</evidence>
<name>A0ABV6VYD1_9ACTN</name>
<protein>
    <recommendedName>
        <fullName evidence="4">Zinc ribbon domain-containing protein</fullName>
    </recommendedName>
</protein>
<dbReference type="Proteomes" id="UP001592531">
    <property type="component" value="Unassembled WGS sequence"/>
</dbReference>
<dbReference type="RefSeq" id="WP_380537362.1">
    <property type="nucleotide sequence ID" value="NZ_JBHFAB010000013.1"/>
</dbReference>
<proteinExistence type="predicted"/>
<dbReference type="EMBL" id="JBHFAB010000013">
    <property type="protein sequence ID" value="MFC1418566.1"/>
    <property type="molecule type" value="Genomic_DNA"/>
</dbReference>
<keyword evidence="3" id="KW-1185">Reference proteome</keyword>
<comment type="caution">
    <text evidence="2">The sequence shown here is derived from an EMBL/GenBank/DDBJ whole genome shotgun (WGS) entry which is preliminary data.</text>
</comment>
<accession>A0ABV6VYD1</accession>
<reference evidence="2 3" key="1">
    <citation type="submission" date="2024-09" db="EMBL/GenBank/DDBJ databases">
        <authorList>
            <person name="Lee S.D."/>
        </authorList>
    </citation>
    <scope>NUCLEOTIDE SEQUENCE [LARGE SCALE GENOMIC DNA]</scope>
    <source>
        <strain evidence="2 3">N8-3</strain>
    </source>
</reference>
<feature type="compositionally biased region" description="Low complexity" evidence="1">
    <location>
        <begin position="70"/>
        <end position="79"/>
    </location>
</feature>
<organism evidence="2 3">
    <name type="scientific">Streptacidiphilus cavernicola</name>
    <dbReference type="NCBI Taxonomy" id="3342716"/>
    <lineage>
        <taxon>Bacteria</taxon>
        <taxon>Bacillati</taxon>
        <taxon>Actinomycetota</taxon>
        <taxon>Actinomycetes</taxon>
        <taxon>Kitasatosporales</taxon>
        <taxon>Streptomycetaceae</taxon>
        <taxon>Streptacidiphilus</taxon>
    </lineage>
</organism>
<gene>
    <name evidence="2" type="ORF">ACEZDE_18275</name>
</gene>